<gene>
    <name evidence="2" type="ORF">SAMN04487861_11944</name>
</gene>
<dbReference type="EMBL" id="FOQK01000019">
    <property type="protein sequence ID" value="SFI17979.1"/>
    <property type="molecule type" value="Genomic_DNA"/>
</dbReference>
<keyword evidence="1" id="KW-0812">Transmembrane</keyword>
<sequence length="63" mass="7116">MREKENKYIFIGHVMFGLCVVGMYKDVFPDADCMEGYGIDRSVFNAEYPDTRGQGGNTEAVSR</sequence>
<accession>A0A1I3G3D0</accession>
<proteinExistence type="predicted"/>
<protein>
    <submittedName>
        <fullName evidence="2">Uncharacterized protein</fullName>
    </submittedName>
</protein>
<evidence type="ECO:0000313" key="3">
    <source>
        <dbReference type="Proteomes" id="UP000183639"/>
    </source>
</evidence>
<evidence type="ECO:0000313" key="2">
    <source>
        <dbReference type="EMBL" id="SFI17979.1"/>
    </source>
</evidence>
<keyword evidence="1" id="KW-1133">Transmembrane helix</keyword>
<feature type="transmembrane region" description="Helical" evidence="1">
    <location>
        <begin position="7"/>
        <end position="24"/>
    </location>
</feature>
<reference evidence="2 3" key="1">
    <citation type="submission" date="2016-10" db="EMBL/GenBank/DDBJ databases">
        <authorList>
            <person name="de Groot N.N."/>
        </authorList>
    </citation>
    <scope>NUCLEOTIDE SEQUENCE [LARGE SCALE GENOMIC DNA]</scope>
    <source>
        <strain evidence="2 3">Z108</strain>
    </source>
</reference>
<name>A0A1I3G3D0_SELRU</name>
<evidence type="ECO:0000256" key="1">
    <source>
        <dbReference type="SAM" id="Phobius"/>
    </source>
</evidence>
<keyword evidence="1" id="KW-0472">Membrane</keyword>
<dbReference type="AlphaFoldDB" id="A0A1I3G3D0"/>
<dbReference type="Proteomes" id="UP000183639">
    <property type="component" value="Unassembled WGS sequence"/>
</dbReference>
<organism evidence="2 3">
    <name type="scientific">Selenomonas ruminantium</name>
    <dbReference type="NCBI Taxonomy" id="971"/>
    <lineage>
        <taxon>Bacteria</taxon>
        <taxon>Bacillati</taxon>
        <taxon>Bacillota</taxon>
        <taxon>Negativicutes</taxon>
        <taxon>Selenomonadales</taxon>
        <taxon>Selenomonadaceae</taxon>
        <taxon>Selenomonas</taxon>
    </lineage>
</organism>